<proteinExistence type="predicted"/>
<organism evidence="3 4">
    <name type="scientific">Paraburkholderia bryophila</name>
    <dbReference type="NCBI Taxonomy" id="420952"/>
    <lineage>
        <taxon>Bacteria</taxon>
        <taxon>Pseudomonadati</taxon>
        <taxon>Pseudomonadota</taxon>
        <taxon>Betaproteobacteria</taxon>
        <taxon>Burkholderiales</taxon>
        <taxon>Burkholderiaceae</taxon>
        <taxon>Paraburkholderia</taxon>
    </lineage>
</organism>
<dbReference type="InterPro" id="IPR025161">
    <property type="entry name" value="IS402-like_dom"/>
</dbReference>
<protein>
    <submittedName>
        <fullName evidence="3">Transposase</fullName>
    </submittedName>
</protein>
<dbReference type="EMBL" id="JACCAU010000001">
    <property type="protein sequence ID" value="NYH14281.1"/>
    <property type="molecule type" value="Genomic_DNA"/>
</dbReference>
<dbReference type="PANTHER" id="PTHR46637">
    <property type="entry name" value="TIS1421-TRANSPOSASE PROTEIN A"/>
    <property type="match status" value="1"/>
</dbReference>
<comment type="caution">
    <text evidence="3">The sequence shown here is derived from an EMBL/GenBank/DDBJ whole genome shotgun (WGS) entry which is preliminary data.</text>
</comment>
<feature type="region of interest" description="Disordered" evidence="1">
    <location>
        <begin position="124"/>
        <end position="147"/>
    </location>
</feature>
<feature type="domain" description="Insertion element IS402-like" evidence="2">
    <location>
        <begin position="7"/>
        <end position="85"/>
    </location>
</feature>
<accession>A0A7Y9W604</accession>
<dbReference type="Pfam" id="PF13340">
    <property type="entry name" value="DUF4096"/>
    <property type="match status" value="1"/>
</dbReference>
<reference evidence="3 4" key="1">
    <citation type="submission" date="2020-07" db="EMBL/GenBank/DDBJ databases">
        <title>Exploring microbial biodiversity for novel pathways involved in the catabolism of aromatic compounds derived from lignin.</title>
        <authorList>
            <person name="Elkins J."/>
        </authorList>
    </citation>
    <scope>NUCLEOTIDE SEQUENCE [LARGE SCALE GENOMIC DNA]</scope>
    <source>
        <strain evidence="3 4">H2C3B</strain>
    </source>
</reference>
<dbReference type="Proteomes" id="UP000572540">
    <property type="component" value="Unassembled WGS sequence"/>
</dbReference>
<dbReference type="InterPro" id="IPR052909">
    <property type="entry name" value="Transposase_6_like"/>
</dbReference>
<evidence type="ECO:0000313" key="4">
    <source>
        <dbReference type="Proteomes" id="UP000572540"/>
    </source>
</evidence>
<dbReference type="PANTHER" id="PTHR46637:SF1">
    <property type="entry name" value="BLL5188 PROTEIN"/>
    <property type="match status" value="1"/>
</dbReference>
<evidence type="ECO:0000313" key="3">
    <source>
        <dbReference type="EMBL" id="NYH14281.1"/>
    </source>
</evidence>
<sequence>MAKPIIDDELWALIEPLRPPARARRFRYPGRKPVADRAALTGILFVLRSGIRWSDLPAEMGCGSGISCWRRLCDWQQAGVWDRLHEILLAKLRAAGRIDFSRVVIDSISVRAVGAGEKLDRTPPIVLDPVPNTTLPPTPTVRRSRSS</sequence>
<evidence type="ECO:0000259" key="2">
    <source>
        <dbReference type="Pfam" id="PF13340"/>
    </source>
</evidence>
<dbReference type="AlphaFoldDB" id="A0A7Y9W604"/>
<gene>
    <name evidence="3" type="ORF">GGD41_001509</name>
</gene>
<evidence type="ECO:0000256" key="1">
    <source>
        <dbReference type="SAM" id="MobiDB-lite"/>
    </source>
</evidence>
<name>A0A7Y9W604_9BURK</name>